<dbReference type="InterPro" id="IPR016130">
    <property type="entry name" value="Tyr_Pase_AS"/>
</dbReference>
<dbReference type="GO" id="GO:0016791">
    <property type="term" value="F:phosphatase activity"/>
    <property type="evidence" value="ECO:0007669"/>
    <property type="project" value="TreeGrafter"/>
</dbReference>
<dbReference type="InterPro" id="IPR029021">
    <property type="entry name" value="Prot-tyrosine_phosphatase-like"/>
</dbReference>
<dbReference type="STRING" id="50990.A0A4Y7Q0N6"/>
<keyword evidence="3" id="KW-1185">Reference proteome</keyword>
<evidence type="ECO:0000313" key="3">
    <source>
        <dbReference type="Proteomes" id="UP000294933"/>
    </source>
</evidence>
<protein>
    <submittedName>
        <fullName evidence="2">Phosphatases II</fullName>
    </submittedName>
</protein>
<dbReference type="PROSITE" id="PS50056">
    <property type="entry name" value="TYR_PHOSPHATASE_2"/>
    <property type="match status" value="1"/>
</dbReference>
<dbReference type="PANTHER" id="PTHR31126:SF1">
    <property type="entry name" value="TYROSINE SPECIFIC PROTEIN PHOSPHATASES DOMAIN-CONTAINING PROTEIN"/>
    <property type="match status" value="1"/>
</dbReference>
<dbReference type="OrthoDB" id="432447at2759"/>
<reference evidence="2 3" key="1">
    <citation type="submission" date="2018-06" db="EMBL/GenBank/DDBJ databases">
        <title>A transcriptomic atlas of mushroom development highlights an independent origin of complex multicellularity.</title>
        <authorList>
            <consortium name="DOE Joint Genome Institute"/>
            <person name="Krizsan K."/>
            <person name="Almasi E."/>
            <person name="Merenyi Z."/>
            <person name="Sahu N."/>
            <person name="Viragh M."/>
            <person name="Koszo T."/>
            <person name="Mondo S."/>
            <person name="Kiss B."/>
            <person name="Balint B."/>
            <person name="Kues U."/>
            <person name="Barry K."/>
            <person name="Hegedus J.C."/>
            <person name="Henrissat B."/>
            <person name="Johnson J."/>
            <person name="Lipzen A."/>
            <person name="Ohm R."/>
            <person name="Nagy I."/>
            <person name="Pangilinan J."/>
            <person name="Yan J."/>
            <person name="Xiong Y."/>
            <person name="Grigoriev I.V."/>
            <person name="Hibbett D.S."/>
            <person name="Nagy L.G."/>
        </authorList>
    </citation>
    <scope>NUCLEOTIDE SEQUENCE [LARGE SCALE GENOMIC DNA]</scope>
    <source>
        <strain evidence="2 3">SZMC22713</strain>
    </source>
</reference>
<dbReference type="EMBL" id="ML170182">
    <property type="protein sequence ID" value="TDL21207.1"/>
    <property type="molecule type" value="Genomic_DNA"/>
</dbReference>
<dbReference type="SUPFAM" id="SSF52799">
    <property type="entry name" value="(Phosphotyrosine protein) phosphatases II"/>
    <property type="match status" value="1"/>
</dbReference>
<sequence>MDSWRRFREVTQYLPPSHRVFRSSAPNYMGSDDTQRLTSDAVEFLKETDINTIMSFNRFPYSDAELATLSNAGITYRHFPVDDFTSPSLDQLRDAYEFMLDRPGGSGILIHCGYGHGRTGTVVTGLQLHFTRGESPVVSVWPAVNGVETRGQIEVLTSLRDSLKDDQ</sequence>
<dbReference type="Gene3D" id="3.90.190.10">
    <property type="entry name" value="Protein tyrosine phosphatase superfamily"/>
    <property type="match status" value="1"/>
</dbReference>
<dbReference type="Proteomes" id="UP000294933">
    <property type="component" value="Unassembled WGS sequence"/>
</dbReference>
<dbReference type="InterPro" id="IPR000387">
    <property type="entry name" value="Tyr_Pase_dom"/>
</dbReference>
<dbReference type="PANTHER" id="PTHR31126">
    <property type="entry name" value="TYROSINE-PROTEIN PHOSPHATASE"/>
    <property type="match status" value="1"/>
</dbReference>
<dbReference type="AlphaFoldDB" id="A0A4Y7Q0N6"/>
<gene>
    <name evidence="2" type="ORF">BD410DRAFT_899031</name>
</gene>
<dbReference type="VEuPathDB" id="FungiDB:BD410DRAFT_899031"/>
<name>A0A4Y7Q0N6_9AGAM</name>
<evidence type="ECO:0000313" key="2">
    <source>
        <dbReference type="EMBL" id="TDL21207.1"/>
    </source>
</evidence>
<proteinExistence type="predicted"/>
<evidence type="ECO:0000259" key="1">
    <source>
        <dbReference type="PROSITE" id="PS50056"/>
    </source>
</evidence>
<feature type="domain" description="Tyrosine specific protein phosphatases" evidence="1">
    <location>
        <begin position="86"/>
        <end position="162"/>
    </location>
</feature>
<accession>A0A4Y7Q0N6</accession>
<organism evidence="2 3">
    <name type="scientific">Rickenella mellea</name>
    <dbReference type="NCBI Taxonomy" id="50990"/>
    <lineage>
        <taxon>Eukaryota</taxon>
        <taxon>Fungi</taxon>
        <taxon>Dikarya</taxon>
        <taxon>Basidiomycota</taxon>
        <taxon>Agaricomycotina</taxon>
        <taxon>Agaricomycetes</taxon>
        <taxon>Hymenochaetales</taxon>
        <taxon>Rickenellaceae</taxon>
        <taxon>Rickenella</taxon>
    </lineage>
</organism>
<dbReference type="Pfam" id="PF22785">
    <property type="entry name" value="Tc-R-P"/>
    <property type="match status" value="1"/>
</dbReference>
<dbReference type="PROSITE" id="PS00383">
    <property type="entry name" value="TYR_PHOSPHATASE_1"/>
    <property type="match status" value="1"/>
</dbReference>